<dbReference type="EMBL" id="JABFTQ010000017">
    <property type="protein sequence ID" value="MCE8048952.1"/>
    <property type="molecule type" value="Genomic_DNA"/>
</dbReference>
<evidence type="ECO:0000313" key="1">
    <source>
        <dbReference type="EMBL" id="MCE8048952.1"/>
    </source>
</evidence>
<protein>
    <submittedName>
        <fullName evidence="1">Uncharacterized protein</fullName>
    </submittedName>
</protein>
<comment type="caution">
    <text evidence="1">The sequence shown here is derived from an EMBL/GenBank/DDBJ whole genome shotgun (WGS) entry which is preliminary data.</text>
</comment>
<dbReference type="Proteomes" id="UP001320154">
    <property type="component" value="Unassembled WGS sequence"/>
</dbReference>
<proteinExistence type="predicted"/>
<keyword evidence="2" id="KW-1185">Reference proteome</keyword>
<name>A0ABS9B9Y2_9GAMM</name>
<reference evidence="1 2" key="1">
    <citation type="journal article" date="2021" name="Front. Microbiol.">
        <title>Aerobic Denitrification and Heterotrophic Sulfur Oxidation in the Genus Halomonas Revealed by Six Novel Species Characterizations and Genome-Based Analysis.</title>
        <authorList>
            <person name="Wang L."/>
            <person name="Shao Z."/>
        </authorList>
    </citation>
    <scope>NUCLEOTIDE SEQUENCE [LARGE SCALE GENOMIC DNA]</scope>
    <source>
        <strain evidence="1 2">MCCC 1A05748</strain>
    </source>
</reference>
<sequence>MSRYGFYHVLNRPHEHQEEMTDLLGYDIYDWLSVGAFGFDEELETYFFNLEGSWVFGTAPEEITSIAEFQGILSRLFGGALLPFNEDGLTKVAECVEDALGVLSPEEAALMSVGVPAEYLEERVRVAQAFRNEG</sequence>
<evidence type="ECO:0000313" key="2">
    <source>
        <dbReference type="Proteomes" id="UP001320154"/>
    </source>
</evidence>
<gene>
    <name evidence="1" type="ORF">HOP60_19735</name>
</gene>
<dbReference type="RefSeq" id="WP_234251459.1">
    <property type="nucleotide sequence ID" value="NZ_JABFTQ010000017.1"/>
</dbReference>
<accession>A0ABS9B9Y2</accession>
<organism evidence="1 2">
    <name type="scientific">Billgrantia desiderata</name>
    <dbReference type="NCBI Taxonomy" id="52021"/>
    <lineage>
        <taxon>Bacteria</taxon>
        <taxon>Pseudomonadati</taxon>
        <taxon>Pseudomonadota</taxon>
        <taxon>Gammaproteobacteria</taxon>
        <taxon>Oceanospirillales</taxon>
        <taxon>Halomonadaceae</taxon>
        <taxon>Billgrantia</taxon>
    </lineage>
</organism>